<evidence type="ECO:0000256" key="1">
    <source>
        <dbReference type="ARBA" id="ARBA00001974"/>
    </source>
</evidence>
<keyword evidence="7" id="KW-1185">Reference proteome</keyword>
<evidence type="ECO:0000313" key="7">
    <source>
        <dbReference type="Proteomes" id="UP000637980"/>
    </source>
</evidence>
<dbReference type="Gene3D" id="3.50.50.60">
    <property type="entry name" value="FAD/NAD(P)-binding domain"/>
    <property type="match status" value="2"/>
</dbReference>
<keyword evidence="3" id="KW-0274">FAD</keyword>
<gene>
    <name evidence="6" type="ORF">GCM10007094_34150</name>
</gene>
<dbReference type="Gene3D" id="3.90.700.10">
    <property type="entry name" value="Succinate dehydrogenase/fumarate reductase flavoprotein, catalytic domain"/>
    <property type="match status" value="1"/>
</dbReference>
<comment type="cofactor">
    <cofactor evidence="1">
        <name>FAD</name>
        <dbReference type="ChEBI" id="CHEBI:57692"/>
    </cofactor>
</comment>
<dbReference type="InterPro" id="IPR027477">
    <property type="entry name" value="Succ_DH/fumarate_Rdtase_cat_sf"/>
</dbReference>
<evidence type="ECO:0000256" key="3">
    <source>
        <dbReference type="ARBA" id="ARBA00022827"/>
    </source>
</evidence>
<dbReference type="InterPro" id="IPR050315">
    <property type="entry name" value="FAD-oxidoreductase_2"/>
</dbReference>
<accession>A0ABQ3EML3</accession>
<sequence>MVIVGGGCVGLVAAIRARDLGASVILIEQNFDLGGKLSHSLGRASLGGGDPIQERDRLGLDPEDMGLTEPLIPPEDLEDDPDRLFTDYTDWSVVNEGAFAEYRYNDPKLHRALADNASAVRQLMLDNYVRFSRITGTHLGGGMTRARAPWAIMKLSDKTDIEAGEVTLEDAGSIEEERSSPFNPQVYGPAPSASDFGAPGWVVGGFAIARPLEYSARKKGVRILLNRHMDELIREQPFAGRAIGIKASYSPRFHPETGERLESFWTQNNIDDRRETLCIRARRAIIIGSGGYQGNVHFRSMFDPRMREPSIQFGSSLMGPRHGDASGIIAAMKIGANLAGMMQQYGHDLGSPRLSDIIGSSDANDAVFPGHPAFHFCRAYGIKIGADGWEHLIAVNQVGERFYDEMSISANVEAHATYPPGGGTPLNHFVLPVSTATRNPFRQRDWRNSSVSHIKQVYNHGAASDAALGLNKGSVAPDFLTGPVWAIFDQAAVERTGWQIRYPFIADPPDGFFIKADTIDELARLMAQNPFQKEVPAHLAQTIANYNKFCEKGHDPDFDKPALHRIDQPPYYAAIIPLAVTDSYGGLRINEKAQVEDTAGNVIEGLYAAGEACGGSGQHGIGLASITGFIAATNAASN</sequence>
<dbReference type="Proteomes" id="UP000637980">
    <property type="component" value="Unassembled WGS sequence"/>
</dbReference>
<dbReference type="PANTHER" id="PTHR43400:SF10">
    <property type="entry name" value="3-OXOSTEROID 1-DEHYDROGENASE"/>
    <property type="match status" value="1"/>
</dbReference>
<feature type="domain" description="FAD-dependent oxidoreductase 2 FAD-binding" evidence="5">
    <location>
        <begin position="92"/>
        <end position="341"/>
    </location>
</feature>
<name>A0ABQ3EML3_9HYPH</name>
<organism evidence="6 7">
    <name type="scientific">Pseudovibrio japonicus</name>
    <dbReference type="NCBI Taxonomy" id="366534"/>
    <lineage>
        <taxon>Bacteria</taxon>
        <taxon>Pseudomonadati</taxon>
        <taxon>Pseudomonadota</taxon>
        <taxon>Alphaproteobacteria</taxon>
        <taxon>Hyphomicrobiales</taxon>
        <taxon>Stappiaceae</taxon>
        <taxon>Pseudovibrio</taxon>
    </lineage>
</organism>
<evidence type="ECO:0000313" key="6">
    <source>
        <dbReference type="EMBL" id="GHB42114.1"/>
    </source>
</evidence>
<evidence type="ECO:0000259" key="5">
    <source>
        <dbReference type="Pfam" id="PF00890"/>
    </source>
</evidence>
<dbReference type="SUPFAM" id="SSF51905">
    <property type="entry name" value="FAD/NAD(P)-binding domain"/>
    <property type="match status" value="1"/>
</dbReference>
<proteinExistence type="predicted"/>
<dbReference type="SUPFAM" id="SSF56425">
    <property type="entry name" value="Succinate dehydrogenase/fumarate reductase flavoprotein, catalytic domain"/>
    <property type="match status" value="1"/>
</dbReference>
<feature type="domain" description="FAD-dependent oxidoreductase 2 FAD-binding" evidence="5">
    <location>
        <begin position="535"/>
        <end position="620"/>
    </location>
</feature>
<dbReference type="InterPro" id="IPR036188">
    <property type="entry name" value="FAD/NAD-bd_sf"/>
</dbReference>
<dbReference type="Pfam" id="PF12831">
    <property type="entry name" value="FAD_oxidored"/>
    <property type="match status" value="1"/>
</dbReference>
<comment type="caution">
    <text evidence="6">The sequence shown here is derived from an EMBL/GenBank/DDBJ whole genome shotgun (WGS) entry which is preliminary data.</text>
</comment>
<dbReference type="Pfam" id="PF00890">
    <property type="entry name" value="FAD_binding_2"/>
    <property type="match status" value="2"/>
</dbReference>
<evidence type="ECO:0000256" key="4">
    <source>
        <dbReference type="ARBA" id="ARBA00023002"/>
    </source>
</evidence>
<dbReference type="EMBL" id="BMXE01000007">
    <property type="protein sequence ID" value="GHB42114.1"/>
    <property type="molecule type" value="Genomic_DNA"/>
</dbReference>
<evidence type="ECO:0000256" key="2">
    <source>
        <dbReference type="ARBA" id="ARBA00022630"/>
    </source>
</evidence>
<reference evidence="7" key="1">
    <citation type="journal article" date="2019" name="Int. J. Syst. Evol. Microbiol.">
        <title>The Global Catalogue of Microorganisms (GCM) 10K type strain sequencing project: providing services to taxonomists for standard genome sequencing and annotation.</title>
        <authorList>
            <consortium name="The Broad Institute Genomics Platform"/>
            <consortium name="The Broad Institute Genome Sequencing Center for Infectious Disease"/>
            <person name="Wu L."/>
            <person name="Ma J."/>
        </authorList>
    </citation>
    <scope>NUCLEOTIDE SEQUENCE [LARGE SCALE GENOMIC DNA]</scope>
    <source>
        <strain evidence="7">KCTC 12861</strain>
    </source>
</reference>
<keyword evidence="4" id="KW-0560">Oxidoreductase</keyword>
<protein>
    <submittedName>
        <fullName evidence="6">FAD-binding dehydrogenase</fullName>
    </submittedName>
</protein>
<keyword evidence="2" id="KW-0285">Flavoprotein</keyword>
<dbReference type="InterPro" id="IPR003953">
    <property type="entry name" value="FAD-dep_OxRdtase_2_FAD-bd"/>
</dbReference>
<dbReference type="PANTHER" id="PTHR43400">
    <property type="entry name" value="FUMARATE REDUCTASE"/>
    <property type="match status" value="1"/>
</dbReference>